<dbReference type="Proteomes" id="UP000004508">
    <property type="component" value="Unassembled WGS sequence"/>
</dbReference>
<dbReference type="InParanoid" id="D6U551"/>
<name>D6U551_KTERA</name>
<evidence type="ECO:0000313" key="3">
    <source>
        <dbReference type="Proteomes" id="UP000004508"/>
    </source>
</evidence>
<sequence length="170" mass="18745">MKQLPTCDLCNDPLNPARGSHTFQTDIAELTIHKECALQLMVGVWDEMESRHARGELYAEPLAPPQEAPAPVQKGVQEATGTSYLDELLASAAYKADPLTSKRSKLATKLSPGGSHSEGSFPATLLAWSMNDEGEWEQTPIPTFVQKSRLPQTQELIWKHTQTAESETEE</sequence>
<gene>
    <name evidence="2" type="ORF">Krac_2367</name>
</gene>
<dbReference type="STRING" id="485913.Krac_2367"/>
<evidence type="ECO:0000313" key="2">
    <source>
        <dbReference type="EMBL" id="EFH81631.1"/>
    </source>
</evidence>
<accession>D6U551</accession>
<feature type="region of interest" description="Disordered" evidence="1">
    <location>
        <begin position="60"/>
        <end position="79"/>
    </location>
</feature>
<proteinExistence type="predicted"/>
<organism evidence="2 3">
    <name type="scientific">Ktedonobacter racemifer DSM 44963</name>
    <dbReference type="NCBI Taxonomy" id="485913"/>
    <lineage>
        <taxon>Bacteria</taxon>
        <taxon>Bacillati</taxon>
        <taxon>Chloroflexota</taxon>
        <taxon>Ktedonobacteria</taxon>
        <taxon>Ktedonobacterales</taxon>
        <taxon>Ktedonobacteraceae</taxon>
        <taxon>Ktedonobacter</taxon>
    </lineage>
</organism>
<dbReference type="EMBL" id="ADVG01000004">
    <property type="protein sequence ID" value="EFH81631.1"/>
    <property type="molecule type" value="Genomic_DNA"/>
</dbReference>
<dbReference type="AlphaFoldDB" id="D6U551"/>
<evidence type="ECO:0000256" key="1">
    <source>
        <dbReference type="SAM" id="MobiDB-lite"/>
    </source>
</evidence>
<reference evidence="2 3" key="1">
    <citation type="journal article" date="2011" name="Stand. Genomic Sci.">
        <title>Non-contiguous finished genome sequence and contextual data of the filamentous soil bacterium Ktedonobacter racemifer type strain (SOSP1-21).</title>
        <authorList>
            <person name="Chang Y.J."/>
            <person name="Land M."/>
            <person name="Hauser L."/>
            <person name="Chertkov O."/>
            <person name="Del Rio T.G."/>
            <person name="Nolan M."/>
            <person name="Copeland A."/>
            <person name="Tice H."/>
            <person name="Cheng J.F."/>
            <person name="Lucas S."/>
            <person name="Han C."/>
            <person name="Goodwin L."/>
            <person name="Pitluck S."/>
            <person name="Ivanova N."/>
            <person name="Ovchinikova G."/>
            <person name="Pati A."/>
            <person name="Chen A."/>
            <person name="Palaniappan K."/>
            <person name="Mavromatis K."/>
            <person name="Liolios K."/>
            <person name="Brettin T."/>
            <person name="Fiebig A."/>
            <person name="Rohde M."/>
            <person name="Abt B."/>
            <person name="Goker M."/>
            <person name="Detter J.C."/>
            <person name="Woyke T."/>
            <person name="Bristow J."/>
            <person name="Eisen J.A."/>
            <person name="Markowitz V."/>
            <person name="Hugenholtz P."/>
            <person name="Kyrpides N.C."/>
            <person name="Klenk H.P."/>
            <person name="Lapidus A."/>
        </authorList>
    </citation>
    <scope>NUCLEOTIDE SEQUENCE [LARGE SCALE GENOMIC DNA]</scope>
    <source>
        <strain evidence="3">DSM 44963</strain>
    </source>
</reference>
<protein>
    <submittedName>
        <fullName evidence="2">Uncharacterized protein</fullName>
    </submittedName>
</protein>
<keyword evidence="3" id="KW-1185">Reference proteome</keyword>
<comment type="caution">
    <text evidence="2">The sequence shown here is derived from an EMBL/GenBank/DDBJ whole genome shotgun (WGS) entry which is preliminary data.</text>
</comment>
<dbReference type="RefSeq" id="WP_007919129.1">
    <property type="nucleotide sequence ID" value="NZ_ADVG01000004.1"/>
</dbReference>